<dbReference type="PROSITE" id="PS50110">
    <property type="entry name" value="RESPONSE_REGULATORY"/>
    <property type="match status" value="1"/>
</dbReference>
<dbReference type="InterPro" id="IPR039420">
    <property type="entry name" value="WalR-like"/>
</dbReference>
<dbReference type="STRING" id="401472.CUREI_05165"/>
<dbReference type="InterPro" id="IPR058245">
    <property type="entry name" value="NreC/VraR/RcsB-like_REC"/>
</dbReference>
<evidence type="ECO:0000256" key="4">
    <source>
        <dbReference type="ARBA" id="ARBA00023163"/>
    </source>
</evidence>
<proteinExistence type="predicted"/>
<dbReference type="Gene3D" id="3.40.50.2300">
    <property type="match status" value="1"/>
</dbReference>
<evidence type="ECO:0000256" key="3">
    <source>
        <dbReference type="ARBA" id="ARBA00023125"/>
    </source>
</evidence>
<organism evidence="8 9">
    <name type="scientific">Corynebacterium ureicelerivorans</name>
    <dbReference type="NCBI Taxonomy" id="401472"/>
    <lineage>
        <taxon>Bacteria</taxon>
        <taxon>Bacillati</taxon>
        <taxon>Actinomycetota</taxon>
        <taxon>Actinomycetes</taxon>
        <taxon>Mycobacteriales</taxon>
        <taxon>Corynebacteriaceae</taxon>
        <taxon>Corynebacterium</taxon>
    </lineage>
</organism>
<evidence type="ECO:0000313" key="8">
    <source>
        <dbReference type="EMBL" id="AIL96765.1"/>
    </source>
</evidence>
<gene>
    <name evidence="8" type="ORF">CUREI_05165</name>
</gene>
<dbReference type="EMBL" id="CP009215">
    <property type="protein sequence ID" value="AIL96765.1"/>
    <property type="molecule type" value="Genomic_DNA"/>
</dbReference>
<evidence type="ECO:0000256" key="1">
    <source>
        <dbReference type="ARBA" id="ARBA00022553"/>
    </source>
</evidence>
<dbReference type="PROSITE" id="PS50043">
    <property type="entry name" value="HTH_LUXR_2"/>
    <property type="match status" value="1"/>
</dbReference>
<dbReference type="InterPro" id="IPR000792">
    <property type="entry name" value="Tscrpt_reg_LuxR_C"/>
</dbReference>
<keyword evidence="3" id="KW-0238">DNA-binding</keyword>
<dbReference type="Pfam" id="PF00072">
    <property type="entry name" value="Response_reg"/>
    <property type="match status" value="1"/>
</dbReference>
<dbReference type="SUPFAM" id="SSF46894">
    <property type="entry name" value="C-terminal effector domain of the bipartite response regulators"/>
    <property type="match status" value="1"/>
</dbReference>
<feature type="modified residue" description="4-aspartylphosphate" evidence="5">
    <location>
        <position position="54"/>
    </location>
</feature>
<evidence type="ECO:0000259" key="6">
    <source>
        <dbReference type="PROSITE" id="PS50043"/>
    </source>
</evidence>
<dbReference type="Proteomes" id="UP000028939">
    <property type="component" value="Chromosome"/>
</dbReference>
<dbReference type="KEGG" id="cuv:CUREI_05165"/>
<dbReference type="SUPFAM" id="SSF52172">
    <property type="entry name" value="CheY-like"/>
    <property type="match status" value="1"/>
</dbReference>
<dbReference type="PROSITE" id="PS00622">
    <property type="entry name" value="HTH_LUXR_1"/>
    <property type="match status" value="1"/>
</dbReference>
<keyword evidence="9" id="KW-1185">Reference proteome</keyword>
<protein>
    <submittedName>
        <fullName evidence="8">LuxR family transcriptional regulator</fullName>
    </submittedName>
</protein>
<dbReference type="HOGENOM" id="CLU_000445_90_10_11"/>
<dbReference type="AlphaFoldDB" id="A0A077HKE1"/>
<evidence type="ECO:0000313" key="9">
    <source>
        <dbReference type="Proteomes" id="UP000028939"/>
    </source>
</evidence>
<dbReference type="SMART" id="SM00421">
    <property type="entry name" value="HTH_LUXR"/>
    <property type="match status" value="1"/>
</dbReference>
<dbReference type="PANTHER" id="PTHR43214">
    <property type="entry name" value="TWO-COMPONENT RESPONSE REGULATOR"/>
    <property type="match status" value="1"/>
</dbReference>
<dbReference type="GO" id="GO:0006355">
    <property type="term" value="P:regulation of DNA-templated transcription"/>
    <property type="evidence" value="ECO:0007669"/>
    <property type="project" value="InterPro"/>
</dbReference>
<feature type="domain" description="HTH luxR-type" evidence="6">
    <location>
        <begin position="151"/>
        <end position="216"/>
    </location>
</feature>
<dbReference type="GO" id="GO:0000160">
    <property type="term" value="P:phosphorelay signal transduction system"/>
    <property type="evidence" value="ECO:0007669"/>
    <property type="project" value="InterPro"/>
</dbReference>
<evidence type="ECO:0000259" key="7">
    <source>
        <dbReference type="PROSITE" id="PS50110"/>
    </source>
</evidence>
<reference evidence="8 9" key="1">
    <citation type="submission" date="2014-08" db="EMBL/GenBank/DDBJ databases">
        <title>Complete genome sequence of Corynebacterium ureicelerivorans DSM 45051, a lipophilic and urea-splitting isolate from a blood culture of a septicaemia patient.</title>
        <authorList>
            <person name="Tippelt A."/>
            <person name="Albersmeier A."/>
            <person name="Brinkrolf K."/>
            <person name="Ruckert C."/>
            <person name="Tauch A."/>
        </authorList>
    </citation>
    <scope>NUCLEOTIDE SEQUENCE [LARGE SCALE GENOMIC DNA]</scope>
    <source>
        <strain evidence="8 9">IMMIB RIV-2301</strain>
    </source>
</reference>
<keyword evidence="1 5" id="KW-0597">Phosphoprotein</keyword>
<dbReference type="RefSeq" id="WP_038611149.1">
    <property type="nucleotide sequence ID" value="NZ_CP009215.1"/>
</dbReference>
<dbReference type="CDD" id="cd06170">
    <property type="entry name" value="LuxR_C_like"/>
    <property type="match status" value="1"/>
</dbReference>
<evidence type="ECO:0000256" key="2">
    <source>
        <dbReference type="ARBA" id="ARBA00023015"/>
    </source>
</evidence>
<dbReference type="PRINTS" id="PR00038">
    <property type="entry name" value="HTHLUXR"/>
</dbReference>
<dbReference type="OrthoDB" id="9808843at2"/>
<name>A0A077HKE1_9CORY</name>
<sequence>MITLGLADDQALFLHGIRNVLDSQPDMEVRWLAANGEEAVQACDSDPVGIVLMDVQMPVLDGIAATRRITQHHPDTKVIVLTTFDDEDYVLGGIGAGASGFLLKDAEPEALLDAIRTVAGGDAVISPRATNRIVAKLAAPTEEAVALSPADCLALGELTEREREVLIAIARGWSNGEIAERMFISMPTVKTHVGRVLAKTQSRDRVHAALFAYRTGLVSRADLLDS</sequence>
<dbReference type="InterPro" id="IPR011006">
    <property type="entry name" value="CheY-like_superfamily"/>
</dbReference>
<dbReference type="InterPro" id="IPR016032">
    <property type="entry name" value="Sig_transdc_resp-reg_C-effctor"/>
</dbReference>
<feature type="domain" description="Response regulatory" evidence="7">
    <location>
        <begin position="3"/>
        <end position="119"/>
    </location>
</feature>
<dbReference type="InterPro" id="IPR001789">
    <property type="entry name" value="Sig_transdc_resp-reg_receiver"/>
</dbReference>
<dbReference type="SMART" id="SM00448">
    <property type="entry name" value="REC"/>
    <property type="match status" value="1"/>
</dbReference>
<dbReference type="GO" id="GO:0003677">
    <property type="term" value="F:DNA binding"/>
    <property type="evidence" value="ECO:0007669"/>
    <property type="project" value="UniProtKB-KW"/>
</dbReference>
<keyword evidence="4" id="KW-0804">Transcription</keyword>
<evidence type="ECO:0000256" key="5">
    <source>
        <dbReference type="PROSITE-ProRule" id="PRU00169"/>
    </source>
</evidence>
<dbReference type="CDD" id="cd17535">
    <property type="entry name" value="REC_NarL-like"/>
    <property type="match status" value="1"/>
</dbReference>
<dbReference type="PANTHER" id="PTHR43214:SF24">
    <property type="entry name" value="TRANSCRIPTIONAL REGULATORY PROTEIN NARL-RELATED"/>
    <property type="match status" value="1"/>
</dbReference>
<keyword evidence="2" id="KW-0805">Transcription regulation</keyword>
<accession>A0A077HKE1</accession>
<dbReference type="Pfam" id="PF00196">
    <property type="entry name" value="GerE"/>
    <property type="match status" value="1"/>
</dbReference>